<keyword evidence="7" id="KW-0448">Lipopolysaccharide biosynthesis</keyword>
<dbReference type="InterPro" id="IPR051199">
    <property type="entry name" value="LPS_LOS_Heptosyltrfase"/>
</dbReference>
<comment type="subcellular location">
    <subcellularLocation>
        <location evidence="1">Cell inner membrane</location>
        <topology evidence="1">Peripheral membrane protein</topology>
        <orientation evidence="1">Cytoplasmic side</orientation>
    </subcellularLocation>
</comment>
<keyword evidence="3" id="KW-1003">Cell membrane</keyword>
<comment type="catalytic activity">
    <reaction evidence="13">
        <text>an alpha-Kdo-(2-&gt;4)-alpha-Kdo-(2-&gt;6)-lipid A + ADP-L-glycero-beta-D-manno-heptose = an L-alpha-D-Hep-(1-&gt;5)-[alpha-Kdo-(2-&gt;4)]-alpha-Kdo-(2-&gt;6)-lipid A + ADP + H(+)</text>
        <dbReference type="Rhea" id="RHEA:74067"/>
        <dbReference type="ChEBI" id="CHEBI:15378"/>
        <dbReference type="ChEBI" id="CHEBI:61506"/>
        <dbReference type="ChEBI" id="CHEBI:176431"/>
        <dbReference type="ChEBI" id="CHEBI:193068"/>
        <dbReference type="ChEBI" id="CHEBI:456216"/>
        <dbReference type="EC" id="2.4.99.23"/>
    </reaction>
</comment>
<sequence>MKTSSMGDVIHTLPALTDALAAIPELQVDWVVEEAFAEIPAWHPAVAEVIPVAIRRWRKHLLQRQTWHQWQLYRRWLRAKHYDAVLDAQGLLKSALLVACQARGPRYGLDRHSAREPLASYCYQHPLSVAKGQHAVERTRQLFAQALNYTLPSAQGDAGLNQRFPWQPADYLLGFHATTRADKHYPEAYWRQLCEQCDQQGLVLRLPWVTESERQRAERLAAGLPHIQVLEKMNLTGLAQQLQGARAVISVDTGLAHLAAAMNVPNLMLFGPTEPGLVGGYGQRQHALVARQLPAVADEVEPQIFAPLTPQRLWTALQPLLAYSSEQKDDDEH</sequence>
<evidence type="ECO:0000256" key="5">
    <source>
        <dbReference type="ARBA" id="ARBA00022676"/>
    </source>
</evidence>
<keyword evidence="15" id="KW-1185">Reference proteome</keyword>
<evidence type="ECO:0000256" key="12">
    <source>
        <dbReference type="ARBA" id="ARBA00044330"/>
    </source>
</evidence>
<evidence type="ECO:0000256" key="9">
    <source>
        <dbReference type="ARBA" id="ARBA00043995"/>
    </source>
</evidence>
<dbReference type="Gene3D" id="3.40.50.2000">
    <property type="entry name" value="Glycogen Phosphorylase B"/>
    <property type="match status" value="2"/>
</dbReference>
<keyword evidence="4" id="KW-0997">Cell inner membrane</keyword>
<evidence type="ECO:0000256" key="2">
    <source>
        <dbReference type="ARBA" id="ARBA00004713"/>
    </source>
</evidence>
<evidence type="ECO:0000256" key="1">
    <source>
        <dbReference type="ARBA" id="ARBA00004515"/>
    </source>
</evidence>
<evidence type="ECO:0000313" key="14">
    <source>
        <dbReference type="EMBL" id="MFB9886469.1"/>
    </source>
</evidence>
<dbReference type="InterPro" id="IPR002201">
    <property type="entry name" value="Glyco_trans_9"/>
</dbReference>
<evidence type="ECO:0000256" key="11">
    <source>
        <dbReference type="ARBA" id="ARBA00044190"/>
    </source>
</evidence>
<name>A0ABV5ZEB9_9GAMM</name>
<evidence type="ECO:0000256" key="10">
    <source>
        <dbReference type="ARBA" id="ARBA00044041"/>
    </source>
</evidence>
<evidence type="ECO:0000256" key="8">
    <source>
        <dbReference type="ARBA" id="ARBA00023136"/>
    </source>
</evidence>
<dbReference type="EMBL" id="JBHLZN010000002">
    <property type="protein sequence ID" value="MFB9886469.1"/>
    <property type="molecule type" value="Genomic_DNA"/>
</dbReference>
<organism evidence="14 15">
    <name type="scientific">Balneatrix alpica</name>
    <dbReference type="NCBI Taxonomy" id="75684"/>
    <lineage>
        <taxon>Bacteria</taxon>
        <taxon>Pseudomonadati</taxon>
        <taxon>Pseudomonadota</taxon>
        <taxon>Gammaproteobacteria</taxon>
        <taxon>Oceanospirillales</taxon>
        <taxon>Balneatrichaceae</taxon>
        <taxon>Balneatrix</taxon>
    </lineage>
</organism>
<keyword evidence="5" id="KW-0328">Glycosyltransferase</keyword>
<evidence type="ECO:0000256" key="3">
    <source>
        <dbReference type="ARBA" id="ARBA00022475"/>
    </source>
</evidence>
<dbReference type="SUPFAM" id="SSF53756">
    <property type="entry name" value="UDP-Glycosyltransferase/glycogen phosphorylase"/>
    <property type="match status" value="1"/>
</dbReference>
<accession>A0ABV5ZEB9</accession>
<dbReference type="RefSeq" id="WP_245593647.1">
    <property type="nucleotide sequence ID" value="NZ_JAUESS010000003.1"/>
</dbReference>
<evidence type="ECO:0000256" key="13">
    <source>
        <dbReference type="ARBA" id="ARBA00049201"/>
    </source>
</evidence>
<proteinExistence type="inferred from homology"/>
<reference evidence="14 15" key="1">
    <citation type="submission" date="2024-09" db="EMBL/GenBank/DDBJ databases">
        <authorList>
            <person name="Sun Q."/>
            <person name="Mori K."/>
        </authorList>
    </citation>
    <scope>NUCLEOTIDE SEQUENCE [LARGE SCALE GENOMIC DNA]</scope>
    <source>
        <strain evidence="14 15">ATCC 51285</strain>
    </source>
</reference>
<dbReference type="NCBIfam" id="TIGR02193">
    <property type="entry name" value="heptsyl_trn_I"/>
    <property type="match status" value="1"/>
</dbReference>
<evidence type="ECO:0000313" key="15">
    <source>
        <dbReference type="Proteomes" id="UP001589628"/>
    </source>
</evidence>
<comment type="pathway">
    <text evidence="2">Bacterial outer membrane biogenesis; LPS core biosynthesis.</text>
</comment>
<protein>
    <recommendedName>
        <fullName evidence="11">Lipopolysaccharide heptosyltransferase 1</fullName>
        <ecNumber evidence="10">2.4.99.23</ecNumber>
    </recommendedName>
    <alternativeName>
        <fullName evidence="12">ADP-heptose:lipopolysaccharide heptosyltransferase I</fullName>
    </alternativeName>
</protein>
<evidence type="ECO:0000256" key="4">
    <source>
        <dbReference type="ARBA" id="ARBA00022519"/>
    </source>
</evidence>
<dbReference type="EC" id="2.4.99.23" evidence="10"/>
<dbReference type="Pfam" id="PF01075">
    <property type="entry name" value="Glyco_transf_9"/>
    <property type="match status" value="1"/>
</dbReference>
<dbReference type="Proteomes" id="UP001589628">
    <property type="component" value="Unassembled WGS sequence"/>
</dbReference>
<comment type="similarity">
    <text evidence="9">Belongs to the glycosyltransferase 9 family.</text>
</comment>
<gene>
    <name evidence="14" type="primary">waaC</name>
    <name evidence="14" type="ORF">ACFFLH_08610</name>
</gene>
<keyword evidence="6" id="KW-0808">Transferase</keyword>
<keyword evidence="8" id="KW-0472">Membrane</keyword>
<comment type="caution">
    <text evidence="14">The sequence shown here is derived from an EMBL/GenBank/DDBJ whole genome shotgun (WGS) entry which is preliminary data.</text>
</comment>
<dbReference type="CDD" id="cd03789">
    <property type="entry name" value="GT9_LPS_heptosyltransferase"/>
    <property type="match status" value="1"/>
</dbReference>
<evidence type="ECO:0000256" key="7">
    <source>
        <dbReference type="ARBA" id="ARBA00022985"/>
    </source>
</evidence>
<dbReference type="PANTHER" id="PTHR30160:SF19">
    <property type="entry name" value="LIPOPOLYSACCHARIDE HEPTOSYLTRANSFERASE 1"/>
    <property type="match status" value="1"/>
</dbReference>
<evidence type="ECO:0000256" key="6">
    <source>
        <dbReference type="ARBA" id="ARBA00022679"/>
    </source>
</evidence>
<dbReference type="PANTHER" id="PTHR30160">
    <property type="entry name" value="TETRAACYLDISACCHARIDE 4'-KINASE-RELATED"/>
    <property type="match status" value="1"/>
</dbReference>
<dbReference type="InterPro" id="IPR011908">
    <property type="entry name" value="LipoPS_heptosylTferase-I"/>
</dbReference>